<keyword evidence="2" id="KW-1185">Reference proteome</keyword>
<proteinExistence type="predicted"/>
<protein>
    <submittedName>
        <fullName evidence="1">Uncharacterized protein</fullName>
    </submittedName>
</protein>
<comment type="caution">
    <text evidence="1">The sequence shown here is derived from an EMBL/GenBank/DDBJ whole genome shotgun (WGS) entry which is preliminary data.</text>
</comment>
<reference evidence="1 2" key="1">
    <citation type="submission" date="2021-02" db="EMBL/GenBank/DDBJ databases">
        <authorList>
            <person name="Vanwijnsberghe S."/>
        </authorList>
    </citation>
    <scope>NUCLEOTIDE SEQUENCE [LARGE SCALE GENOMIC DNA]</scope>
    <source>
        <strain evidence="1 2">LMG 31837</strain>
    </source>
</reference>
<accession>A0ABN7M2D2</accession>
<evidence type="ECO:0000313" key="2">
    <source>
        <dbReference type="Proteomes" id="UP000672526"/>
    </source>
</evidence>
<dbReference type="Proteomes" id="UP000672526">
    <property type="component" value="Unassembled WGS sequence"/>
</dbReference>
<sequence>MTEFLHADRQQDCTPFDAAVIRMDQLRSLAGLLSLEEVSEQFSELSTLAQILIFALFKDGLADIRAAPTQTAV</sequence>
<name>A0ABN7M2D2_9BURK</name>
<gene>
    <name evidence="1" type="ORF">R69888_04332</name>
</gene>
<dbReference type="RefSeq" id="WP_211613252.1">
    <property type="nucleotide sequence ID" value="NZ_CAJNBK010000013.1"/>
</dbReference>
<dbReference type="EMBL" id="CAJNBK010000013">
    <property type="protein sequence ID" value="CAE6781702.1"/>
    <property type="molecule type" value="Genomic_DNA"/>
</dbReference>
<evidence type="ECO:0000313" key="1">
    <source>
        <dbReference type="EMBL" id="CAE6781702.1"/>
    </source>
</evidence>
<organism evidence="1 2">
    <name type="scientific">Paraburkholderia haematera</name>
    <dbReference type="NCBI Taxonomy" id="2793077"/>
    <lineage>
        <taxon>Bacteria</taxon>
        <taxon>Pseudomonadati</taxon>
        <taxon>Pseudomonadota</taxon>
        <taxon>Betaproteobacteria</taxon>
        <taxon>Burkholderiales</taxon>
        <taxon>Burkholderiaceae</taxon>
        <taxon>Paraburkholderia</taxon>
    </lineage>
</organism>